<protein>
    <submittedName>
        <fullName evidence="1">Glycosyl transferase family 2</fullName>
    </submittedName>
</protein>
<evidence type="ECO:0000313" key="2">
    <source>
        <dbReference type="Proteomes" id="UP000248311"/>
    </source>
</evidence>
<keyword evidence="2" id="KW-1185">Reference proteome</keyword>
<gene>
    <name evidence="1" type="ORF">DFP88_102842</name>
</gene>
<dbReference type="GO" id="GO:0016740">
    <property type="term" value="F:transferase activity"/>
    <property type="evidence" value="ECO:0007669"/>
    <property type="project" value="UniProtKB-KW"/>
</dbReference>
<evidence type="ECO:0000313" key="1">
    <source>
        <dbReference type="EMBL" id="PYE85036.1"/>
    </source>
</evidence>
<keyword evidence="1" id="KW-0808">Transferase</keyword>
<comment type="caution">
    <text evidence="1">The sequence shown here is derived from an EMBL/GenBank/DDBJ whole genome shotgun (WGS) entry which is preliminary data.</text>
</comment>
<proteinExistence type="predicted"/>
<dbReference type="Pfam" id="PF13704">
    <property type="entry name" value="Glyco_tranf_2_4"/>
    <property type="match status" value="1"/>
</dbReference>
<dbReference type="InterPro" id="IPR029044">
    <property type="entry name" value="Nucleotide-diphossugar_trans"/>
</dbReference>
<accession>A0A318SXF1</accession>
<dbReference type="RefSeq" id="WP_110814057.1">
    <property type="nucleotide sequence ID" value="NZ_QJTE01000002.1"/>
</dbReference>
<dbReference type="Gene3D" id="3.90.550.10">
    <property type="entry name" value="Spore Coat Polysaccharide Biosynthesis Protein SpsA, Chain A"/>
    <property type="match status" value="1"/>
</dbReference>
<dbReference type="OrthoDB" id="1997677at2"/>
<dbReference type="EMBL" id="QJTE01000002">
    <property type="protein sequence ID" value="PYE85036.1"/>
    <property type="molecule type" value="Genomic_DNA"/>
</dbReference>
<sequence>MVRDAAQRHLVFAAMRDEGAFVLEWVCWYRMLGFEILIAVNDCTDHSPQLLEAFAKAGWLEWLEHSPLPHRGAKVTAMRAARAHPAVARADWLLTCDADELLVLHEAEDIAGFLARSGGGFDGMALHWRVFGTDGQRRWQDRPMHRSFLRCGPPGFAPNVSFKSLVRDPLSFPRWDDHAPHGRAGPPPLWVDCEGRALEGFAAQDRPVRQTAPGRITHRLAQMNHYALRWEESYALKRGTLSATGMKDRYGTRYFRIRDRVDCLDDSALRHAARFDAMRAEAMALPHVARLHHLCCADYAARLCRSQGEDPTGDARWRHHMAASAG</sequence>
<dbReference type="Proteomes" id="UP000248311">
    <property type="component" value="Unassembled WGS sequence"/>
</dbReference>
<dbReference type="AlphaFoldDB" id="A0A318SXF1"/>
<name>A0A318SXF1_9RHOB</name>
<organism evidence="1 2">
    <name type="scientific">Pseudoroseicyclus aestuarii</name>
    <dbReference type="NCBI Taxonomy" id="1795041"/>
    <lineage>
        <taxon>Bacteria</taxon>
        <taxon>Pseudomonadati</taxon>
        <taxon>Pseudomonadota</taxon>
        <taxon>Alphaproteobacteria</taxon>
        <taxon>Rhodobacterales</taxon>
        <taxon>Paracoccaceae</taxon>
        <taxon>Pseudoroseicyclus</taxon>
    </lineage>
</organism>
<dbReference type="SUPFAM" id="SSF53448">
    <property type="entry name" value="Nucleotide-diphospho-sugar transferases"/>
    <property type="match status" value="1"/>
</dbReference>
<reference evidence="1 2" key="1">
    <citation type="submission" date="2018-06" db="EMBL/GenBank/DDBJ databases">
        <title>Genomic Encyclopedia of Type Strains, Phase III (KMG-III): the genomes of soil and plant-associated and newly described type strains.</title>
        <authorList>
            <person name="Whitman W."/>
        </authorList>
    </citation>
    <scope>NUCLEOTIDE SEQUENCE [LARGE SCALE GENOMIC DNA]</scope>
    <source>
        <strain evidence="1 2">CECT 9025</strain>
    </source>
</reference>